<dbReference type="GO" id="GO:0006626">
    <property type="term" value="P:protein targeting to mitochondrion"/>
    <property type="evidence" value="ECO:0007669"/>
    <property type="project" value="TreeGrafter"/>
</dbReference>
<keyword evidence="3" id="KW-0677">Repeat</keyword>
<dbReference type="InterPro" id="IPR015940">
    <property type="entry name" value="UBA"/>
</dbReference>
<dbReference type="Proteomes" id="UP001211065">
    <property type="component" value="Unassembled WGS sequence"/>
</dbReference>
<protein>
    <recommendedName>
        <fullName evidence="6">UBA domain-containing protein</fullName>
    </recommendedName>
</protein>
<feature type="compositionally biased region" description="Basic and acidic residues" evidence="5">
    <location>
        <begin position="462"/>
        <end position="475"/>
    </location>
</feature>
<evidence type="ECO:0000256" key="2">
    <source>
        <dbReference type="ARBA" id="ARBA00022490"/>
    </source>
</evidence>
<dbReference type="SUPFAM" id="SSF46565">
    <property type="entry name" value="Chaperone J-domain"/>
    <property type="match status" value="1"/>
</dbReference>
<comment type="subcellular location">
    <subcellularLocation>
        <location evidence="1">Cytoplasm</location>
    </subcellularLocation>
</comment>
<accession>A0AAD5U1R8</accession>
<feature type="compositionally biased region" description="Polar residues" evidence="5">
    <location>
        <begin position="1"/>
        <end position="15"/>
    </location>
</feature>
<dbReference type="SMART" id="SM00165">
    <property type="entry name" value="UBA"/>
    <property type="match status" value="1"/>
</dbReference>
<dbReference type="Gene3D" id="1.10.287.110">
    <property type="entry name" value="DnaJ domain"/>
    <property type="match status" value="1"/>
</dbReference>
<keyword evidence="4" id="KW-0802">TPR repeat</keyword>
<dbReference type="SUPFAM" id="SSF48452">
    <property type="entry name" value="TPR-like"/>
    <property type="match status" value="1"/>
</dbReference>
<keyword evidence="2" id="KW-0963">Cytoplasm</keyword>
<dbReference type="SUPFAM" id="SSF46934">
    <property type="entry name" value="UBA-like"/>
    <property type="match status" value="1"/>
</dbReference>
<dbReference type="Gene3D" id="1.10.8.10">
    <property type="entry name" value="DNA helicase RuvA subunit, C-terminal domain"/>
    <property type="match status" value="1"/>
</dbReference>
<feature type="compositionally biased region" description="Polar residues" evidence="5">
    <location>
        <begin position="105"/>
        <end position="118"/>
    </location>
</feature>
<dbReference type="PANTHER" id="PTHR45984:SF1">
    <property type="entry name" value="SPAG1 AXONEMAL DYNEIN ASSEMBLY FACTOR"/>
    <property type="match status" value="1"/>
</dbReference>
<keyword evidence="8" id="KW-1185">Reference proteome</keyword>
<feature type="compositionally biased region" description="Polar residues" evidence="5">
    <location>
        <begin position="477"/>
        <end position="495"/>
    </location>
</feature>
<dbReference type="InterPro" id="IPR009060">
    <property type="entry name" value="UBA-like_sf"/>
</dbReference>
<evidence type="ECO:0000313" key="7">
    <source>
        <dbReference type="EMBL" id="KAJ3221637.1"/>
    </source>
</evidence>
<comment type="caution">
    <text evidence="7">The sequence shown here is derived from an EMBL/GenBank/DDBJ whole genome shotgun (WGS) entry which is preliminary data.</text>
</comment>
<evidence type="ECO:0000256" key="3">
    <source>
        <dbReference type="ARBA" id="ARBA00022737"/>
    </source>
</evidence>
<dbReference type="Pfam" id="PF00627">
    <property type="entry name" value="UBA"/>
    <property type="match status" value="1"/>
</dbReference>
<feature type="compositionally biased region" description="Low complexity" evidence="5">
    <location>
        <begin position="81"/>
        <end position="104"/>
    </location>
</feature>
<dbReference type="Gene3D" id="1.25.40.10">
    <property type="entry name" value="Tetratricopeptide repeat domain"/>
    <property type="match status" value="1"/>
</dbReference>
<dbReference type="GO" id="GO:0005829">
    <property type="term" value="C:cytosol"/>
    <property type="evidence" value="ECO:0007669"/>
    <property type="project" value="TreeGrafter"/>
</dbReference>
<evidence type="ECO:0000256" key="4">
    <source>
        <dbReference type="ARBA" id="ARBA00022803"/>
    </source>
</evidence>
<dbReference type="CDD" id="cd14270">
    <property type="entry name" value="UBA"/>
    <property type="match status" value="1"/>
</dbReference>
<evidence type="ECO:0000256" key="1">
    <source>
        <dbReference type="ARBA" id="ARBA00004496"/>
    </source>
</evidence>
<dbReference type="InterPro" id="IPR011990">
    <property type="entry name" value="TPR-like_helical_dom_sf"/>
</dbReference>
<dbReference type="EMBL" id="JADGJW010000218">
    <property type="protein sequence ID" value="KAJ3221637.1"/>
    <property type="molecule type" value="Genomic_DNA"/>
</dbReference>
<dbReference type="InterPro" id="IPR051982">
    <property type="entry name" value="CiliaryAsmbly_MitoImport"/>
</dbReference>
<dbReference type="InterPro" id="IPR036869">
    <property type="entry name" value="J_dom_sf"/>
</dbReference>
<feature type="region of interest" description="Disordered" evidence="5">
    <location>
        <begin position="449"/>
        <end position="509"/>
    </location>
</feature>
<dbReference type="AlphaFoldDB" id="A0AAD5U1R8"/>
<feature type="region of interest" description="Disordered" evidence="5">
    <location>
        <begin position="76"/>
        <end position="118"/>
    </location>
</feature>
<proteinExistence type="predicted"/>
<sequence>MSSVNNDPFASLSSFNKKPQQQQQLNQLLTNKSDPNVSAKLANNVENKQHFIVMENSQTNTKTYAHLNVNSSLNNFNKSYSTNSPTSSTIQQQQQSNNNTYTQQPLSSFTYNSNSTVTSQPRNHFNANIVNNFGGNIPQIQQNKQVNSDLFFNQKQTQNLSQFSNLVNNNGGQLSNNHTNFNNSFLINENSHSIKNLSLNNSLMDHNPNQSNNWDLDYLSMNDNGLKTEAPFFNQAQMNKTNDNPEFDLLGDLSKPVSQFSKPDVAQKPDPNLIQEHSFNNASDSNLAEFGTTSTSVKKKPSVEIKENDRNLDKNLANLISMGFSRKEAVLALESTDYDIEKAVAILISQQNLLKSAIKPPNSPVSFRNRRVSFDSNSATKDYYQETTEKILTTATSFGKKLFSGAKVALETTKQKISTFTEDNSNNNFNEFGNISNFVEYENSTSRERFRDYSDDDSSFEETEKPAFVRRRFDDGSPSTYNHPGVEATSSSINPVRSPPQKPPSSRTVALNSEDLQEKKESAKKSLPQLEISTRQLSMLLNYKETGNKFFKNGNYASAEVSYTTGIQTLLSQFQNLENFQHTIVSQLFLNRASSRLKNGDYSGCVEDCTFIFNCFKEGGYSIEEQKKLLLKRSEALEKLEKFQQALEDYRSLISVGVNSNVVNDGLRRCLKSLDLKKVQEVSFSNIKQDSFDPFFSATSNNNNIFKNNFGIQQQSQQNPYVNSNSYDANFENNPFFVNDKNNSTVNVNTNNNIYQNQTQKPAMSKFVANKVNEAVQIHRQKNLEKENLEDLKLALKDAIDQRVDNWKKGKEDNLRALLSSLEMILWKDLNFLKINLNEIILPNQVKIKYMKSVAKIHPDKLSVDCTVEEKMIAERVFSALNFAWDKFKVQNGI</sequence>
<name>A0AAD5U1R8_9FUNG</name>
<feature type="domain" description="UBA" evidence="6">
    <location>
        <begin position="307"/>
        <end position="350"/>
    </location>
</feature>
<evidence type="ECO:0000259" key="6">
    <source>
        <dbReference type="PROSITE" id="PS50030"/>
    </source>
</evidence>
<feature type="region of interest" description="Disordered" evidence="5">
    <location>
        <begin position="1"/>
        <end position="22"/>
    </location>
</feature>
<gene>
    <name evidence="7" type="ORF">HK099_003293</name>
</gene>
<dbReference type="GO" id="GO:0005739">
    <property type="term" value="C:mitochondrion"/>
    <property type="evidence" value="ECO:0007669"/>
    <property type="project" value="TreeGrafter"/>
</dbReference>
<reference evidence="7" key="1">
    <citation type="submission" date="2020-05" db="EMBL/GenBank/DDBJ databases">
        <title>Phylogenomic resolution of chytrid fungi.</title>
        <authorList>
            <person name="Stajich J.E."/>
            <person name="Amses K."/>
            <person name="Simmons R."/>
            <person name="Seto K."/>
            <person name="Myers J."/>
            <person name="Bonds A."/>
            <person name="Quandt C.A."/>
            <person name="Barry K."/>
            <person name="Liu P."/>
            <person name="Grigoriev I."/>
            <person name="Longcore J.E."/>
            <person name="James T.Y."/>
        </authorList>
    </citation>
    <scope>NUCLEOTIDE SEQUENCE</scope>
    <source>
        <strain evidence="7">JEL0476</strain>
    </source>
</reference>
<dbReference type="PANTHER" id="PTHR45984">
    <property type="entry name" value="RNA (RNA) POLYMERASE II ASSOCIATED PROTEIN HOMOLOG"/>
    <property type="match status" value="1"/>
</dbReference>
<dbReference type="PROSITE" id="PS50030">
    <property type="entry name" value="UBA"/>
    <property type="match status" value="1"/>
</dbReference>
<evidence type="ECO:0000313" key="8">
    <source>
        <dbReference type="Proteomes" id="UP001211065"/>
    </source>
</evidence>
<dbReference type="GO" id="GO:0031072">
    <property type="term" value="F:heat shock protein binding"/>
    <property type="evidence" value="ECO:0007669"/>
    <property type="project" value="TreeGrafter"/>
</dbReference>
<evidence type="ECO:0000256" key="5">
    <source>
        <dbReference type="SAM" id="MobiDB-lite"/>
    </source>
</evidence>
<organism evidence="7 8">
    <name type="scientific">Clydaea vesicula</name>
    <dbReference type="NCBI Taxonomy" id="447962"/>
    <lineage>
        <taxon>Eukaryota</taxon>
        <taxon>Fungi</taxon>
        <taxon>Fungi incertae sedis</taxon>
        <taxon>Chytridiomycota</taxon>
        <taxon>Chytridiomycota incertae sedis</taxon>
        <taxon>Chytridiomycetes</taxon>
        <taxon>Lobulomycetales</taxon>
        <taxon>Lobulomycetaceae</taxon>
        <taxon>Clydaea</taxon>
    </lineage>
</organism>